<gene>
    <name evidence="6" type="ORF">EHS11_18120</name>
</gene>
<accession>A0A4R9LM24</accession>
<keyword evidence="2" id="KW-0285">Flavoprotein</keyword>
<dbReference type="InterPro" id="IPR057661">
    <property type="entry name" value="RsdA/BaiN/AoA(So)_Rossmann"/>
</dbReference>
<dbReference type="EMBL" id="RQHV01000062">
    <property type="protein sequence ID" value="TGN07038.1"/>
    <property type="molecule type" value="Genomic_DNA"/>
</dbReference>
<comment type="caution">
    <text evidence="6">The sequence shown here is derived from an EMBL/GenBank/DDBJ whole genome shotgun (WGS) entry which is preliminary data.</text>
</comment>
<dbReference type="InterPro" id="IPR036188">
    <property type="entry name" value="FAD/NAD-bd_sf"/>
</dbReference>
<feature type="domain" description="RsdA/BaiN/AoA(So)-like insert" evidence="5">
    <location>
        <begin position="190"/>
        <end position="351"/>
    </location>
</feature>
<dbReference type="Gene3D" id="1.10.8.260">
    <property type="entry name" value="HI0933 insert domain-like"/>
    <property type="match status" value="1"/>
</dbReference>
<evidence type="ECO:0000313" key="6">
    <source>
        <dbReference type="EMBL" id="TGN07038.1"/>
    </source>
</evidence>
<keyword evidence="3" id="KW-0274">FAD</keyword>
<dbReference type="PANTHER" id="PTHR42887">
    <property type="entry name" value="OS12G0638800 PROTEIN"/>
    <property type="match status" value="1"/>
</dbReference>
<dbReference type="SUPFAM" id="SSF160996">
    <property type="entry name" value="HI0933 insert domain-like"/>
    <property type="match status" value="1"/>
</dbReference>
<evidence type="ECO:0000256" key="1">
    <source>
        <dbReference type="ARBA" id="ARBA00001974"/>
    </source>
</evidence>
<dbReference type="InterPro" id="IPR004792">
    <property type="entry name" value="BaiN-like"/>
</dbReference>
<dbReference type="Pfam" id="PF22780">
    <property type="entry name" value="HI0933_like_1st"/>
    <property type="match status" value="1"/>
</dbReference>
<dbReference type="InterPro" id="IPR055178">
    <property type="entry name" value="RsdA/BaiN/AoA(So)-like_dom"/>
</dbReference>
<dbReference type="SUPFAM" id="SSF51905">
    <property type="entry name" value="FAD/NAD(P)-binding domain"/>
    <property type="match status" value="1"/>
</dbReference>
<sequence length="409" mass="45927">MIRLAVLGGGAAGCFAAIQSKELGKENIQITIYEKSKEPLSKVRISGGGRCNVTHHLFEPETLSKRYPRGEKELRWAFESFGPEDTIDWFRKRGVDLKTEADGRMFPVTDDSEAIIDCFLEEIGKKNIHLNLELGVSSVFLEPDPKKGRFRLLLDNEQEVYYDSILIATGSNRKVWGWMEALGHRLIAPVPSLFTLALENTNIMELTGLSVTEANIRILPKGKPQSGPLLITHWGLSGPAALRLSAWEARTFAETDYKANLEVNWIGSITFMELEELFLDYKSVHKAVKMINKRLDSIPGRLWEWFLLQAKISTDKRWSDISKQEIRSLADIITRSKFQMKAKGVFKEEFVTAGGISRKDIDFSTMQSKVIPGLYFAGEVIDVDGITGGFNFQNAWTTATIAARSISVS</sequence>
<dbReference type="Pfam" id="PF03486">
    <property type="entry name" value="HI0933_like"/>
    <property type="match status" value="1"/>
</dbReference>
<comment type="cofactor">
    <cofactor evidence="1">
        <name>FAD</name>
        <dbReference type="ChEBI" id="CHEBI:57692"/>
    </cofactor>
</comment>
<protein>
    <submittedName>
        <fullName evidence="6">NAD(P)/FAD-dependent oxidoreductase</fullName>
    </submittedName>
</protein>
<evidence type="ECO:0000256" key="2">
    <source>
        <dbReference type="ARBA" id="ARBA00022630"/>
    </source>
</evidence>
<organism evidence="6 7">
    <name type="scientific">Leptospira ilyithenensis</name>
    <dbReference type="NCBI Taxonomy" id="2484901"/>
    <lineage>
        <taxon>Bacteria</taxon>
        <taxon>Pseudomonadati</taxon>
        <taxon>Spirochaetota</taxon>
        <taxon>Spirochaetia</taxon>
        <taxon>Leptospirales</taxon>
        <taxon>Leptospiraceae</taxon>
        <taxon>Leptospira</taxon>
    </lineage>
</organism>
<evidence type="ECO:0000259" key="5">
    <source>
        <dbReference type="Pfam" id="PF22780"/>
    </source>
</evidence>
<dbReference type="RefSeq" id="WP_135765762.1">
    <property type="nucleotide sequence ID" value="NZ_RQHV01000062.1"/>
</dbReference>
<dbReference type="PANTHER" id="PTHR42887:SF2">
    <property type="entry name" value="OS12G0638800 PROTEIN"/>
    <property type="match status" value="1"/>
</dbReference>
<dbReference type="Proteomes" id="UP000298264">
    <property type="component" value="Unassembled WGS sequence"/>
</dbReference>
<proteinExistence type="predicted"/>
<keyword evidence="7" id="KW-1185">Reference proteome</keyword>
<evidence type="ECO:0000259" key="4">
    <source>
        <dbReference type="Pfam" id="PF03486"/>
    </source>
</evidence>
<dbReference type="Gene3D" id="3.50.50.60">
    <property type="entry name" value="FAD/NAD(P)-binding domain"/>
    <property type="match status" value="1"/>
</dbReference>
<dbReference type="PRINTS" id="PR00368">
    <property type="entry name" value="FADPNR"/>
</dbReference>
<reference evidence="6" key="1">
    <citation type="journal article" date="2019" name="PLoS Negl. Trop. Dis.">
        <title>Revisiting the worldwide diversity of Leptospira species in the environment.</title>
        <authorList>
            <person name="Vincent A.T."/>
            <person name="Schiettekatte O."/>
            <person name="Bourhy P."/>
            <person name="Veyrier F.J."/>
            <person name="Picardeau M."/>
        </authorList>
    </citation>
    <scope>NUCLEOTIDE SEQUENCE [LARGE SCALE GENOMIC DNA]</scope>
    <source>
        <strain evidence="6">201400974</strain>
    </source>
</reference>
<name>A0A4R9LM24_9LEPT</name>
<evidence type="ECO:0000313" key="7">
    <source>
        <dbReference type="Proteomes" id="UP000298264"/>
    </source>
</evidence>
<dbReference type="NCBIfam" id="TIGR00275">
    <property type="entry name" value="aminoacetone oxidase family FAD-binding enzyme"/>
    <property type="match status" value="1"/>
</dbReference>
<dbReference type="Gene3D" id="2.40.30.10">
    <property type="entry name" value="Translation factors"/>
    <property type="match status" value="1"/>
</dbReference>
<dbReference type="InterPro" id="IPR023166">
    <property type="entry name" value="BaiN-like_dom_sf"/>
</dbReference>
<dbReference type="PRINTS" id="PR00411">
    <property type="entry name" value="PNDRDTASEI"/>
</dbReference>
<dbReference type="OrthoDB" id="9773233at2"/>
<evidence type="ECO:0000256" key="3">
    <source>
        <dbReference type="ARBA" id="ARBA00022827"/>
    </source>
</evidence>
<dbReference type="AlphaFoldDB" id="A0A4R9LM24"/>
<feature type="domain" description="RsdA/BaiN/AoA(So)-like Rossmann fold-like" evidence="4">
    <location>
        <begin position="4"/>
        <end position="404"/>
    </location>
</feature>